<protein>
    <submittedName>
        <fullName evidence="1">Uncharacterized protein</fullName>
    </submittedName>
</protein>
<sequence>MMIPDLFSQFHFNDLSRHLIGADIPFSIQIENMEAGWINISFTAENTNASYSASKLTNALSDLLEAVVDILPGIGEHDKYFGTLGIRSRCTHDLEAQGSMVIDFKRDDFRRIYVLIRQSPDLDYEEDLELNGFDENGWWIDKSIDFQEPVLMAIILDEAVLVYHLYKACHALLEKFNKEEYRNRFGHDFPEELLQKIRSWLKDGQSFHGYSIK</sequence>
<dbReference type="RefSeq" id="WP_279297844.1">
    <property type="nucleotide sequence ID" value="NZ_JAOTIF010000012.1"/>
</dbReference>
<organism evidence="1 2">
    <name type="scientific">Paraflavisolibacter caeni</name>
    <dbReference type="NCBI Taxonomy" id="2982496"/>
    <lineage>
        <taxon>Bacteria</taxon>
        <taxon>Pseudomonadati</taxon>
        <taxon>Bacteroidota</taxon>
        <taxon>Chitinophagia</taxon>
        <taxon>Chitinophagales</taxon>
        <taxon>Chitinophagaceae</taxon>
        <taxon>Paraflavisolibacter</taxon>
    </lineage>
</organism>
<comment type="caution">
    <text evidence="1">The sequence shown here is derived from an EMBL/GenBank/DDBJ whole genome shotgun (WGS) entry which is preliminary data.</text>
</comment>
<evidence type="ECO:0000313" key="2">
    <source>
        <dbReference type="Proteomes" id="UP001155483"/>
    </source>
</evidence>
<dbReference type="AlphaFoldDB" id="A0A9X3BG73"/>
<reference evidence="1" key="2">
    <citation type="submission" date="2023-04" db="EMBL/GenBank/DDBJ databases">
        <title>Paracnuella aquatica gen. nov., sp. nov., a member of the family Chitinophagaceae isolated from a hot spring.</title>
        <authorList>
            <person name="Wang C."/>
        </authorList>
    </citation>
    <scope>NUCLEOTIDE SEQUENCE</scope>
    <source>
        <strain evidence="1">LB-8</strain>
    </source>
</reference>
<evidence type="ECO:0000313" key="1">
    <source>
        <dbReference type="EMBL" id="MCU7550404.1"/>
    </source>
</evidence>
<name>A0A9X3BG73_9BACT</name>
<dbReference type="EMBL" id="JAOTIF010000012">
    <property type="protein sequence ID" value="MCU7550404.1"/>
    <property type="molecule type" value="Genomic_DNA"/>
</dbReference>
<accession>A0A9X3BG73</accession>
<gene>
    <name evidence="1" type="ORF">OCK74_14885</name>
</gene>
<proteinExistence type="predicted"/>
<keyword evidence="2" id="KW-1185">Reference proteome</keyword>
<dbReference type="Proteomes" id="UP001155483">
    <property type="component" value="Unassembled WGS sequence"/>
</dbReference>
<reference evidence="1" key="1">
    <citation type="submission" date="2022-09" db="EMBL/GenBank/DDBJ databases">
        <authorList>
            <person name="Yuan C."/>
            <person name="Ke Z."/>
        </authorList>
    </citation>
    <scope>NUCLEOTIDE SEQUENCE</scope>
    <source>
        <strain evidence="1">LB-8</strain>
    </source>
</reference>